<name>A0A090M887_OSTTA</name>
<evidence type="ECO:0000256" key="3">
    <source>
        <dbReference type="SAM" id="MobiDB-lite"/>
    </source>
</evidence>
<keyword evidence="6" id="KW-1185">Reference proteome</keyword>
<proteinExistence type="predicted"/>
<dbReference type="PANTHER" id="PTHR21683:SF3">
    <property type="entry name" value="CILIA AND FLAGELLA ASSOCIATED PROTEIN 100"/>
    <property type="match status" value="1"/>
</dbReference>
<gene>
    <name evidence="5" type="ORF">OT_ostta06g02100</name>
</gene>
<dbReference type="KEGG" id="ota:OT_ostta06g02100"/>
<dbReference type="InterPro" id="IPR051147">
    <property type="entry name" value="CFAP_domain-containing"/>
</dbReference>
<dbReference type="PANTHER" id="PTHR21683">
    <property type="entry name" value="COILED-COIL DOMAIN-CONTAINING PROTEIN 42 LIKE-2-LIKE-RELATED"/>
    <property type="match status" value="1"/>
</dbReference>
<dbReference type="AlphaFoldDB" id="A0A090M887"/>
<evidence type="ECO:0000256" key="2">
    <source>
        <dbReference type="SAM" id="Coils"/>
    </source>
</evidence>
<dbReference type="STRING" id="70448.A0A090M887"/>
<protein>
    <recommendedName>
        <fullName evidence="4">DUF4200 domain-containing protein</fullName>
    </recommendedName>
</protein>
<keyword evidence="1 2" id="KW-0175">Coiled coil</keyword>
<comment type="caution">
    <text evidence="5">The sequence shown here is derived from an EMBL/GenBank/DDBJ whole genome shotgun (WGS) entry which is preliminary data.</text>
</comment>
<feature type="coiled-coil region" evidence="2">
    <location>
        <begin position="146"/>
        <end position="191"/>
    </location>
</feature>
<dbReference type="GeneID" id="9835464"/>
<dbReference type="InParanoid" id="A0A090M887"/>
<dbReference type="GO" id="GO:0005856">
    <property type="term" value="C:cytoskeleton"/>
    <property type="evidence" value="ECO:0007669"/>
    <property type="project" value="UniProtKB-ARBA"/>
</dbReference>
<evidence type="ECO:0000259" key="4">
    <source>
        <dbReference type="Pfam" id="PF13863"/>
    </source>
</evidence>
<evidence type="ECO:0000256" key="1">
    <source>
        <dbReference type="ARBA" id="ARBA00023054"/>
    </source>
</evidence>
<accession>A0A090M887</accession>
<reference evidence="6" key="1">
    <citation type="journal article" date="2006" name="Proc. Natl. Acad. Sci. U.S.A.">
        <title>Genome analysis of the smallest free-living eukaryote Ostreococcus tauri unveils many unique features.</title>
        <authorList>
            <person name="Derelle E."/>
            <person name="Ferraz C."/>
            <person name="Rombauts S."/>
            <person name="Rouze P."/>
            <person name="Worden A.Z."/>
            <person name="Robbens S."/>
            <person name="Partensky F."/>
            <person name="Degroeve S."/>
            <person name="Echeynie S."/>
            <person name="Cooke R."/>
            <person name="Saeys Y."/>
            <person name="Wuyts J."/>
            <person name="Jabbari K."/>
            <person name="Bowler C."/>
            <person name="Panaud O."/>
            <person name="Piegu B."/>
            <person name="Ball S.G."/>
            <person name="Ral J.-P."/>
            <person name="Bouget F.-Y."/>
            <person name="Piganeau G."/>
            <person name="De Baets B."/>
            <person name="Picard A."/>
            <person name="Delseny M."/>
            <person name="Demaille J."/>
            <person name="Van de Peer Y."/>
            <person name="Moreau H."/>
        </authorList>
    </citation>
    <scope>NUCLEOTIDE SEQUENCE [LARGE SCALE GENOMIC DNA]</scope>
    <source>
        <strain evidence="6">OTTH 0595 / CCAP 157/2 / RCC745</strain>
    </source>
</reference>
<evidence type="ECO:0000313" key="6">
    <source>
        <dbReference type="Proteomes" id="UP000009170"/>
    </source>
</evidence>
<dbReference type="InterPro" id="IPR025252">
    <property type="entry name" value="DUF4200"/>
</dbReference>
<dbReference type="OrthoDB" id="10264063at2759"/>
<dbReference type="Pfam" id="PF13863">
    <property type="entry name" value="DUF4200"/>
    <property type="match status" value="1"/>
</dbReference>
<dbReference type="RefSeq" id="XP_022839216.1">
    <property type="nucleotide sequence ID" value="XM_022984015.1"/>
</dbReference>
<feature type="domain" description="DUF4200" evidence="4">
    <location>
        <begin position="8"/>
        <end position="106"/>
    </location>
</feature>
<dbReference type="Proteomes" id="UP000009170">
    <property type="component" value="Unassembled WGS sequence"/>
</dbReference>
<sequence length="348" mass="40948">MDIECELGEIERLEERAARREEALRKSERMLEEDHARFDQFLKDNDAKVREAVSAAEREARAKHEKMREMKRLQSDITSATQELNRKEEKLKECLKYKEFLDALTPSEWFERECADGESMYFTEPEQLLRAFSALEEQNLFLIQSVREAEETLQSVETKHASAKMKMETEMTALREQIRRLQEVIDAEGRKGEELSMRLANSEAGGEDETEKELKELTRRVTEVYVDCGFDHDPSISVLQMLTNIESKMEEYFAAIEKMPADMVADLEKQKEKERRRLAREEKTRQQKAEQELRFQRSLSRARAPAHKKTGKPVMFRSRLQPKKIVHTEDDENTTNAKELEEFLARQY</sequence>
<dbReference type="EMBL" id="CAID01000006">
    <property type="protein sequence ID" value="CEF98344.1"/>
    <property type="molecule type" value="Genomic_DNA"/>
</dbReference>
<reference evidence="5 6" key="2">
    <citation type="journal article" date="2014" name="BMC Genomics">
        <title>An improved genome of the model marine alga Ostreococcus tauri unfolds by assessing Illumina de novo assemblies.</title>
        <authorList>
            <person name="Blanc-Mathieu R."/>
            <person name="Verhelst B."/>
            <person name="Derelle E."/>
            <person name="Rombauts S."/>
            <person name="Bouget F.Y."/>
            <person name="Carre I."/>
            <person name="Chateau A."/>
            <person name="Eyre-Walker A."/>
            <person name="Grimsley N."/>
            <person name="Moreau H."/>
            <person name="Piegu B."/>
            <person name="Rivals E."/>
            <person name="Schackwitz W."/>
            <person name="Van de Peer Y."/>
            <person name="Piganeau G."/>
        </authorList>
    </citation>
    <scope>NUCLEOTIDE SEQUENCE [LARGE SCALE GENOMIC DNA]</scope>
    <source>
        <strain evidence="6">OTTH 0595 / CCAP 157/2 / RCC745</strain>
    </source>
</reference>
<evidence type="ECO:0000313" key="5">
    <source>
        <dbReference type="EMBL" id="CEF98344.1"/>
    </source>
</evidence>
<organism evidence="5 6">
    <name type="scientific">Ostreococcus tauri</name>
    <name type="common">Marine green alga</name>
    <dbReference type="NCBI Taxonomy" id="70448"/>
    <lineage>
        <taxon>Eukaryota</taxon>
        <taxon>Viridiplantae</taxon>
        <taxon>Chlorophyta</taxon>
        <taxon>Mamiellophyceae</taxon>
        <taxon>Mamiellales</taxon>
        <taxon>Bathycoccaceae</taxon>
        <taxon>Ostreococcus</taxon>
    </lineage>
</organism>
<feature type="compositionally biased region" description="Basic and acidic residues" evidence="3">
    <location>
        <begin position="272"/>
        <end position="295"/>
    </location>
</feature>
<feature type="coiled-coil region" evidence="2">
    <location>
        <begin position="3"/>
        <end position="90"/>
    </location>
</feature>
<feature type="region of interest" description="Disordered" evidence="3">
    <location>
        <begin position="272"/>
        <end position="337"/>
    </location>
</feature>